<dbReference type="InterPro" id="IPR051843">
    <property type="entry name" value="CPA1_transporter"/>
</dbReference>
<evidence type="ECO:0000256" key="6">
    <source>
        <dbReference type="SAM" id="MobiDB-lite"/>
    </source>
</evidence>
<keyword evidence="4 7" id="KW-1133">Transmembrane helix</keyword>
<dbReference type="InterPro" id="IPR038770">
    <property type="entry name" value="Na+/solute_symporter_sf"/>
</dbReference>
<evidence type="ECO:0000256" key="7">
    <source>
        <dbReference type="SAM" id="Phobius"/>
    </source>
</evidence>
<feature type="transmembrane region" description="Helical" evidence="7">
    <location>
        <begin position="349"/>
        <end position="369"/>
    </location>
</feature>
<dbReference type="GO" id="GO:0016020">
    <property type="term" value="C:membrane"/>
    <property type="evidence" value="ECO:0007669"/>
    <property type="project" value="UniProtKB-SubCell"/>
</dbReference>
<dbReference type="PANTHER" id="PTHR31102">
    <property type="match status" value="1"/>
</dbReference>
<feature type="transmembrane region" description="Helical" evidence="7">
    <location>
        <begin position="304"/>
        <end position="321"/>
    </location>
</feature>
<evidence type="ECO:0000256" key="2">
    <source>
        <dbReference type="ARBA" id="ARBA00007367"/>
    </source>
</evidence>
<sequence>MAYNGDAQLPNETASKSVLSFAPDKSFLQYNKRSRSSSQLEPFQSHKRSTTVRILTQMLDECRPLVAYLLFSITLYLTALAVFRRRLMSLPFEGPSSTGNWTSSDDFSNTQVYIASTFSLIIMLASSTMVGYLISLIQLPTLFGMLVTGILLRNSGIVELFLLKEWGMALRKTAFVVILLRGGLGLDSTALMRLKGACLRLSCIPCSVEAITVATASFAIFRLSWLLAFALGFVVAAVSPAVVVPAMLRIAKRGYGVASGVPTVVVAAAAIDDVYAITGFGAFISAAFSQGGIIWTILRAPVEVAIGVITGGTVGILLWFIPGEHGRVHFTRVVLLIQIGTTSMFGTEALGFTSVGPIAVLVSALVAGFRWKKEHISDEQGGGTVEEDALAMLWDFVLQPVLFTSIGFELNITKAALSPIVLDMAAAESIRDENHLTAGLIILTVGVLSILISAPLGAFFIHILAPILLSKDGTDSGKSASHKVENAVSEDGAVRA</sequence>
<proteinExistence type="evidence at transcript level"/>
<evidence type="ECO:0000259" key="8">
    <source>
        <dbReference type="Pfam" id="PF00999"/>
    </source>
</evidence>
<accession>F1KX87</accession>
<feature type="transmembrane region" description="Helical" evidence="7">
    <location>
        <begin position="141"/>
        <end position="163"/>
    </location>
</feature>
<evidence type="ECO:0000256" key="3">
    <source>
        <dbReference type="ARBA" id="ARBA00022692"/>
    </source>
</evidence>
<organism evidence="9">
    <name type="scientific">Ascaris suum</name>
    <name type="common">Pig roundworm</name>
    <name type="synonym">Ascaris lumbricoides</name>
    <dbReference type="NCBI Taxonomy" id="6253"/>
    <lineage>
        <taxon>Eukaryota</taxon>
        <taxon>Metazoa</taxon>
        <taxon>Ecdysozoa</taxon>
        <taxon>Nematoda</taxon>
        <taxon>Chromadorea</taxon>
        <taxon>Rhabditida</taxon>
        <taxon>Spirurina</taxon>
        <taxon>Ascaridomorpha</taxon>
        <taxon>Ascaridoidea</taxon>
        <taxon>Ascarididae</taxon>
        <taxon>Ascaris</taxon>
    </lineage>
</organism>
<protein>
    <submittedName>
        <fullName evidence="9">Sodium/hydrogen exchanger NHA2</fullName>
    </submittedName>
</protein>
<dbReference type="GO" id="GO:0015297">
    <property type="term" value="F:antiporter activity"/>
    <property type="evidence" value="ECO:0007669"/>
    <property type="project" value="InterPro"/>
</dbReference>
<feature type="transmembrane region" description="Helical" evidence="7">
    <location>
        <begin position="255"/>
        <end position="271"/>
    </location>
</feature>
<dbReference type="EMBL" id="JI167415">
    <property type="protein sequence ID" value="ADY42491.1"/>
    <property type="molecule type" value="mRNA"/>
</dbReference>
<feature type="region of interest" description="Disordered" evidence="6">
    <location>
        <begin position="473"/>
        <end position="496"/>
    </location>
</feature>
<comment type="similarity">
    <text evidence="2">Belongs to the monovalent cation:proton antiporter 1 (CPA1) transporter (TC 2.A.36) family.</text>
</comment>
<comment type="subcellular location">
    <subcellularLocation>
        <location evidence="1">Membrane</location>
        <topology evidence="1">Multi-pass membrane protein</topology>
    </subcellularLocation>
</comment>
<dbReference type="InterPro" id="IPR006153">
    <property type="entry name" value="Cation/H_exchanger_TM"/>
</dbReference>
<dbReference type="AlphaFoldDB" id="F1KX87"/>
<evidence type="ECO:0000256" key="4">
    <source>
        <dbReference type="ARBA" id="ARBA00022989"/>
    </source>
</evidence>
<feature type="transmembrane region" description="Helical" evidence="7">
    <location>
        <begin position="112"/>
        <end position="134"/>
    </location>
</feature>
<feature type="transmembrane region" description="Helical" evidence="7">
    <location>
        <begin position="65"/>
        <end position="83"/>
    </location>
</feature>
<feature type="transmembrane region" description="Helical" evidence="7">
    <location>
        <begin position="277"/>
        <end position="297"/>
    </location>
</feature>
<feature type="transmembrane region" description="Helical" evidence="7">
    <location>
        <begin position="198"/>
        <end position="221"/>
    </location>
</feature>
<evidence type="ECO:0000256" key="5">
    <source>
        <dbReference type="ARBA" id="ARBA00023136"/>
    </source>
</evidence>
<feature type="transmembrane region" description="Helical" evidence="7">
    <location>
        <begin position="440"/>
        <end position="469"/>
    </location>
</feature>
<feature type="transmembrane region" description="Helical" evidence="7">
    <location>
        <begin position="227"/>
        <end position="248"/>
    </location>
</feature>
<evidence type="ECO:0000313" key="9">
    <source>
        <dbReference type="EMBL" id="ADY42491.1"/>
    </source>
</evidence>
<name>F1KX87_ASCSU</name>
<evidence type="ECO:0000256" key="1">
    <source>
        <dbReference type="ARBA" id="ARBA00004141"/>
    </source>
</evidence>
<keyword evidence="5 7" id="KW-0472">Membrane</keyword>
<reference evidence="9" key="1">
    <citation type="journal article" date="2011" name="Genome Res.">
        <title>Deep small RNA sequencing from the nematode Ascaris reveals conservation, functional diversification, and novel developmental profiles.</title>
        <authorList>
            <person name="Wang J."/>
            <person name="Czech B."/>
            <person name="Crunk A."/>
            <person name="Wallace A."/>
            <person name="Mitreva M."/>
            <person name="Hannon G.J."/>
            <person name="Davis R.E."/>
        </authorList>
    </citation>
    <scope>NUCLEOTIDE SEQUENCE</scope>
</reference>
<dbReference type="PANTHER" id="PTHR31102:SF1">
    <property type="entry name" value="CATION_H+ EXCHANGER DOMAIN-CONTAINING PROTEIN"/>
    <property type="match status" value="1"/>
</dbReference>
<dbReference type="Gene3D" id="1.20.1530.20">
    <property type="match status" value="1"/>
</dbReference>
<feature type="domain" description="Cation/H+ exchanger transmembrane" evidence="8">
    <location>
        <begin position="126"/>
        <end position="446"/>
    </location>
</feature>
<dbReference type="GO" id="GO:1902600">
    <property type="term" value="P:proton transmembrane transport"/>
    <property type="evidence" value="ECO:0007669"/>
    <property type="project" value="InterPro"/>
</dbReference>
<keyword evidence="3 7" id="KW-0812">Transmembrane</keyword>
<dbReference type="Pfam" id="PF00999">
    <property type="entry name" value="Na_H_Exchanger"/>
    <property type="match status" value="1"/>
</dbReference>